<accession>A0A940S2U3</accession>
<organism evidence="5 6">
    <name type="scientific">Sagittula salina</name>
    <dbReference type="NCBI Taxonomy" id="2820268"/>
    <lineage>
        <taxon>Bacteria</taxon>
        <taxon>Pseudomonadati</taxon>
        <taxon>Pseudomonadota</taxon>
        <taxon>Alphaproteobacteria</taxon>
        <taxon>Rhodobacterales</taxon>
        <taxon>Roseobacteraceae</taxon>
        <taxon>Sagittula</taxon>
    </lineage>
</organism>
<comment type="subcellular location">
    <subcellularLocation>
        <location evidence="1">Cell envelope</location>
    </subcellularLocation>
</comment>
<evidence type="ECO:0000256" key="3">
    <source>
        <dbReference type="SAM" id="SignalP"/>
    </source>
</evidence>
<dbReference type="EMBL" id="JAGISH010000012">
    <property type="protein sequence ID" value="MBP0484431.1"/>
    <property type="molecule type" value="Genomic_DNA"/>
</dbReference>
<evidence type="ECO:0000256" key="2">
    <source>
        <dbReference type="ARBA" id="ARBA00023054"/>
    </source>
</evidence>
<dbReference type="AlphaFoldDB" id="A0A940S2U3"/>
<sequence>MPSLRTVLIALVALAIATALATVAFRTEPEPVDLHTVSRGPLQVTVSADAVTRVREIYEVSAPVAGIAQRAPVRVGDRVVAGETVVAVVEPAAAPILDTRSRAQAEAALAEARAAERAAYAELHSAEDQLAYAQSQHDRTVQLVDRGITSLTALESVTLALHAAEAAVDAAGSRHAMAEGSVERAAATLADPAAASDTCCRQVLAPVSGVVLRVDVLSQRTVGAGTPLLAVGDPSDLEIAADLLSADAVRLPPEARATAERWGGPDPLEARLRRVDPVARTDISALGIEEQRVDAVFDLLTPPEERAGLGANYGLTLRTVLWEDDDVLRLPLAATFREAGSWAAFVVEEGRAQTRPITLGHIGTDTAEVLNGLVAGEVVILHPSNAIAHGTLVAPRSAETLD</sequence>
<feature type="signal peptide" evidence="3">
    <location>
        <begin position="1"/>
        <end position="21"/>
    </location>
</feature>
<dbReference type="GO" id="GO:0030313">
    <property type="term" value="C:cell envelope"/>
    <property type="evidence" value="ECO:0007669"/>
    <property type="project" value="UniProtKB-SubCell"/>
</dbReference>
<dbReference type="InterPro" id="IPR050465">
    <property type="entry name" value="UPF0194_transport"/>
</dbReference>
<dbReference type="Proteomes" id="UP000675940">
    <property type="component" value="Unassembled WGS sequence"/>
</dbReference>
<evidence type="ECO:0000313" key="5">
    <source>
        <dbReference type="EMBL" id="MBP0484431.1"/>
    </source>
</evidence>
<keyword evidence="2" id="KW-0175">Coiled coil</keyword>
<dbReference type="PANTHER" id="PTHR32347:SF29">
    <property type="entry name" value="UPF0194 MEMBRANE PROTEIN YBHG"/>
    <property type="match status" value="1"/>
</dbReference>
<proteinExistence type="predicted"/>
<dbReference type="Gene3D" id="2.40.420.20">
    <property type="match status" value="1"/>
</dbReference>
<protein>
    <submittedName>
        <fullName evidence="5">HlyD family efflux transporter periplasmic adaptor subunit</fullName>
    </submittedName>
</protein>
<name>A0A940S2U3_9RHOB</name>
<keyword evidence="6" id="KW-1185">Reference proteome</keyword>
<reference evidence="5" key="1">
    <citation type="submission" date="2021-03" db="EMBL/GenBank/DDBJ databases">
        <title>Sagittula salina sp. nov. strain M10.9X isolated from the marine waste.</title>
        <authorList>
            <person name="Satari L."/>
            <person name="Molina-Menor E."/>
            <person name="Vidal-Verdu A."/>
            <person name="Pascual J."/>
            <person name="Pereto J."/>
            <person name="Porcar M."/>
        </authorList>
    </citation>
    <scope>NUCLEOTIDE SEQUENCE</scope>
    <source>
        <strain evidence="5">M10.9X</strain>
    </source>
</reference>
<evidence type="ECO:0000313" key="6">
    <source>
        <dbReference type="Proteomes" id="UP000675940"/>
    </source>
</evidence>
<feature type="chain" id="PRO_5037279962" evidence="3">
    <location>
        <begin position="22"/>
        <end position="402"/>
    </location>
</feature>
<dbReference type="RefSeq" id="WP_209362773.1">
    <property type="nucleotide sequence ID" value="NZ_JAGISH010000012.1"/>
</dbReference>
<keyword evidence="3" id="KW-0732">Signal</keyword>
<gene>
    <name evidence="5" type="ORF">J5474_18310</name>
</gene>
<dbReference type="InterPro" id="IPR058637">
    <property type="entry name" value="YknX-like_C"/>
</dbReference>
<dbReference type="Pfam" id="PF25989">
    <property type="entry name" value="YknX_C"/>
    <property type="match status" value="1"/>
</dbReference>
<evidence type="ECO:0000256" key="1">
    <source>
        <dbReference type="ARBA" id="ARBA00004196"/>
    </source>
</evidence>
<feature type="domain" description="YknX-like C-terminal permuted SH3-like" evidence="4">
    <location>
        <begin position="327"/>
        <end position="393"/>
    </location>
</feature>
<evidence type="ECO:0000259" key="4">
    <source>
        <dbReference type="Pfam" id="PF25989"/>
    </source>
</evidence>
<dbReference type="Gene3D" id="2.40.30.170">
    <property type="match status" value="1"/>
</dbReference>
<dbReference type="Gene3D" id="2.40.50.100">
    <property type="match status" value="1"/>
</dbReference>
<dbReference type="PANTHER" id="PTHR32347">
    <property type="entry name" value="EFFLUX SYSTEM COMPONENT YKNX-RELATED"/>
    <property type="match status" value="1"/>
</dbReference>
<comment type="caution">
    <text evidence="5">The sequence shown here is derived from an EMBL/GenBank/DDBJ whole genome shotgun (WGS) entry which is preliminary data.</text>
</comment>
<dbReference type="Gene3D" id="1.10.287.470">
    <property type="entry name" value="Helix hairpin bin"/>
    <property type="match status" value="1"/>
</dbReference>